<comment type="caution">
    <text evidence="1">The sequence shown here is derived from an EMBL/GenBank/DDBJ whole genome shotgun (WGS) entry which is preliminary data.</text>
</comment>
<proteinExistence type="predicted"/>
<evidence type="ECO:0000313" key="2">
    <source>
        <dbReference type="Proteomes" id="UP001231941"/>
    </source>
</evidence>
<reference evidence="1 2" key="1">
    <citation type="submission" date="2023-08" db="EMBL/GenBank/DDBJ databases">
        <authorList>
            <person name="Park J.-S."/>
        </authorList>
    </citation>
    <scope>NUCLEOTIDE SEQUENCE [LARGE SCALE GENOMIC DNA]</scope>
    <source>
        <strain evidence="1 2">2205SS18-9</strain>
    </source>
</reference>
<gene>
    <name evidence="1" type="ORF">Q5Y73_12705</name>
</gene>
<protein>
    <submittedName>
        <fullName evidence="1">Uncharacterized protein</fullName>
    </submittedName>
</protein>
<sequence length="147" mass="15517">MGLNKGPFVEGVSVSVDDPYGGTDSISLGSGTRDVLTLEVCVKDPEKTQVSIDSMAQVAVRASGTPSSVTFEVLFEVLANGVTLGSINDLMDYQAVSNGEHNNFPNFPLLDENPIAGINTYILRCTQVQGPSIFVGSRSLTATVFTV</sequence>
<dbReference type="EMBL" id="JAVAMP010000005">
    <property type="protein sequence ID" value="MDP5274972.1"/>
    <property type="molecule type" value="Genomic_DNA"/>
</dbReference>
<keyword evidence="2" id="KW-1185">Reference proteome</keyword>
<dbReference type="Proteomes" id="UP001231941">
    <property type="component" value="Unassembled WGS sequence"/>
</dbReference>
<organism evidence="1 2">
    <name type="scientific">Chengkuizengella axinellae</name>
    <dbReference type="NCBI Taxonomy" id="3064388"/>
    <lineage>
        <taxon>Bacteria</taxon>
        <taxon>Bacillati</taxon>
        <taxon>Bacillota</taxon>
        <taxon>Bacilli</taxon>
        <taxon>Bacillales</taxon>
        <taxon>Paenibacillaceae</taxon>
        <taxon>Chengkuizengella</taxon>
    </lineage>
</organism>
<dbReference type="RefSeq" id="WP_305992282.1">
    <property type="nucleotide sequence ID" value="NZ_JAVAMP010000005.1"/>
</dbReference>
<evidence type="ECO:0000313" key="1">
    <source>
        <dbReference type="EMBL" id="MDP5274972.1"/>
    </source>
</evidence>
<name>A0ABT9J033_9BACL</name>
<accession>A0ABT9J033</accession>